<evidence type="ECO:0000313" key="1">
    <source>
        <dbReference type="EMBL" id="SMC82068.1"/>
    </source>
</evidence>
<reference evidence="1 2" key="1">
    <citation type="submission" date="2017-04" db="EMBL/GenBank/DDBJ databases">
        <authorList>
            <person name="Afonso C.L."/>
            <person name="Miller P.J."/>
            <person name="Scott M.A."/>
            <person name="Spackman E."/>
            <person name="Goraichik I."/>
            <person name="Dimitrov K.M."/>
            <person name="Suarez D.L."/>
            <person name="Swayne D.E."/>
        </authorList>
    </citation>
    <scope>NUCLEOTIDE SEQUENCE [LARGE SCALE GENOMIC DNA]</scope>
    <source>
        <strain evidence="1 2">CGMCC 1.10972</strain>
    </source>
</reference>
<dbReference type="OrthoDB" id="952090at2"/>
<evidence type="ECO:0000313" key="2">
    <source>
        <dbReference type="Proteomes" id="UP000192656"/>
    </source>
</evidence>
<name>A0A1W2CBN9_9HYPH</name>
<keyword evidence="2" id="KW-1185">Reference proteome</keyword>
<dbReference type="EMBL" id="FWXR01000009">
    <property type="protein sequence ID" value="SMC82068.1"/>
    <property type="molecule type" value="Genomic_DNA"/>
</dbReference>
<dbReference type="STRING" id="937218.SAMN06297251_10978"/>
<dbReference type="AlphaFoldDB" id="A0A1W2CBN9"/>
<dbReference type="RefSeq" id="WP_084410238.1">
    <property type="nucleotide sequence ID" value="NZ_FWXR01000009.1"/>
</dbReference>
<sequence>MAFFPLSPLDLDCADLVLTPGRRDGFEHLCGYEMTSERRIGPRTDRKAAAILFPFALIADLNDAQNRVFLHHNHPSSQALSPTDLRQVLAFPGLAALFAHGHDGSSYVAKRGGNRLGERAIHEAEVAVAKAFGQAVGDGHLHRENAKAFYCHAIAILLMERPAINYEYRFSRVIDRKFRRVFGDDRGLIPLIG</sequence>
<proteinExistence type="predicted"/>
<accession>A0A1W2CBN9</accession>
<gene>
    <name evidence="1" type="ORF">SAMN06297251_10978</name>
</gene>
<dbReference type="Proteomes" id="UP000192656">
    <property type="component" value="Unassembled WGS sequence"/>
</dbReference>
<protein>
    <submittedName>
        <fullName evidence="1">Uncharacterized protein</fullName>
    </submittedName>
</protein>
<organism evidence="1 2">
    <name type="scientific">Fulvimarina manganoxydans</name>
    <dbReference type="NCBI Taxonomy" id="937218"/>
    <lineage>
        <taxon>Bacteria</taxon>
        <taxon>Pseudomonadati</taxon>
        <taxon>Pseudomonadota</taxon>
        <taxon>Alphaproteobacteria</taxon>
        <taxon>Hyphomicrobiales</taxon>
        <taxon>Aurantimonadaceae</taxon>
        <taxon>Fulvimarina</taxon>
    </lineage>
</organism>